<keyword evidence="2" id="KW-1185">Reference proteome</keyword>
<reference evidence="3" key="1">
    <citation type="submission" date="2016-11" db="UniProtKB">
        <authorList>
            <consortium name="WormBaseParasite"/>
        </authorList>
    </citation>
    <scope>IDENTIFICATION</scope>
</reference>
<dbReference type="Proteomes" id="UP000095281">
    <property type="component" value="Unplaced"/>
</dbReference>
<evidence type="ECO:0000313" key="2">
    <source>
        <dbReference type="Proteomes" id="UP000095281"/>
    </source>
</evidence>
<dbReference type="AlphaFoldDB" id="A0A1I8BEZ0"/>
<evidence type="ECO:0000313" key="3">
    <source>
        <dbReference type="WBParaSite" id="MhA1_Contig2067.frz3.gene6"/>
    </source>
</evidence>
<accession>A0A1I8BEZ0</accession>
<feature type="transmembrane region" description="Helical" evidence="1">
    <location>
        <begin position="20"/>
        <end position="41"/>
    </location>
</feature>
<keyword evidence="1" id="KW-0812">Transmembrane</keyword>
<sequence length="115" mass="13693">MLDKETEDKIKSYYNKNFSIHEVSILCGVSCIHVMHIWSIMKNKSLIKEKEEPRFVGPTAKIQEFMVERAKKNKMRNQALGYNNIFKSEYDKILEKYGFVTKKKTTKYDDHLHLM</sequence>
<protein>
    <submittedName>
        <fullName evidence="3">HTH_Tnp_Tc3_1 domain-containing protein</fullName>
    </submittedName>
</protein>
<proteinExistence type="predicted"/>
<keyword evidence="1" id="KW-0472">Membrane</keyword>
<organism evidence="2 3">
    <name type="scientific">Meloidogyne hapla</name>
    <name type="common">Root-knot nematode worm</name>
    <dbReference type="NCBI Taxonomy" id="6305"/>
    <lineage>
        <taxon>Eukaryota</taxon>
        <taxon>Metazoa</taxon>
        <taxon>Ecdysozoa</taxon>
        <taxon>Nematoda</taxon>
        <taxon>Chromadorea</taxon>
        <taxon>Rhabditida</taxon>
        <taxon>Tylenchina</taxon>
        <taxon>Tylenchomorpha</taxon>
        <taxon>Tylenchoidea</taxon>
        <taxon>Meloidogynidae</taxon>
        <taxon>Meloidogyninae</taxon>
        <taxon>Meloidogyne</taxon>
    </lineage>
</organism>
<name>A0A1I8BEZ0_MELHA</name>
<keyword evidence="1" id="KW-1133">Transmembrane helix</keyword>
<dbReference type="WBParaSite" id="MhA1_Contig2067.frz3.gene6">
    <property type="protein sequence ID" value="MhA1_Contig2067.frz3.gene6"/>
    <property type="gene ID" value="MhA1_Contig2067.frz3.gene6"/>
</dbReference>
<evidence type="ECO:0000256" key="1">
    <source>
        <dbReference type="SAM" id="Phobius"/>
    </source>
</evidence>